<evidence type="ECO:0000256" key="1">
    <source>
        <dbReference type="ARBA" id="ARBA00008721"/>
    </source>
</evidence>
<evidence type="ECO:0000313" key="11">
    <source>
        <dbReference type="EMBL" id="WEK35173.1"/>
    </source>
</evidence>
<reference evidence="11" key="1">
    <citation type="submission" date="2023-03" db="EMBL/GenBank/DDBJ databases">
        <title>Andean soil-derived lignocellulolytic bacterial consortium as a source of novel taxa and putative plastic-active enzymes.</title>
        <authorList>
            <person name="Diaz-Garcia L."/>
            <person name="Chuvochina M."/>
            <person name="Feuerriegel G."/>
            <person name="Bunk B."/>
            <person name="Sproer C."/>
            <person name="Streit W.R."/>
            <person name="Rodriguez L.M."/>
            <person name="Overmann J."/>
            <person name="Jimenez D.J."/>
        </authorList>
    </citation>
    <scope>NUCLEOTIDE SEQUENCE</scope>
    <source>
        <strain evidence="11">MAG 7</strain>
    </source>
</reference>
<keyword evidence="2" id="KW-0645">Protease</keyword>
<dbReference type="Proteomes" id="UP001220610">
    <property type="component" value="Chromosome"/>
</dbReference>
<protein>
    <submittedName>
        <fullName evidence="11">M43 family zinc metalloprotease</fullName>
    </submittedName>
</protein>
<evidence type="ECO:0000313" key="12">
    <source>
        <dbReference type="Proteomes" id="UP001220610"/>
    </source>
</evidence>
<evidence type="ECO:0000256" key="7">
    <source>
        <dbReference type="ARBA" id="ARBA00023049"/>
    </source>
</evidence>
<keyword evidence="3" id="KW-0479">Metal-binding</keyword>
<evidence type="ECO:0000259" key="10">
    <source>
        <dbReference type="Pfam" id="PF18962"/>
    </source>
</evidence>
<dbReference type="CDD" id="cd04275">
    <property type="entry name" value="ZnMc_pappalysin_like"/>
    <property type="match status" value="1"/>
</dbReference>
<dbReference type="PANTHER" id="PTHR47466:SF1">
    <property type="entry name" value="METALLOPROTEASE MEP1 (AFU_ORTHOLOGUE AFUA_1G07730)-RELATED"/>
    <property type="match status" value="1"/>
</dbReference>
<evidence type="ECO:0000256" key="3">
    <source>
        <dbReference type="ARBA" id="ARBA00022723"/>
    </source>
</evidence>
<keyword evidence="5" id="KW-0378">Hydrolase</keyword>
<dbReference type="InterPro" id="IPR008754">
    <property type="entry name" value="Peptidase_M43"/>
</dbReference>
<keyword evidence="4" id="KW-0732">Signal</keyword>
<comment type="similarity">
    <text evidence="1">Belongs to the peptidase M43B family.</text>
</comment>
<keyword evidence="7 11" id="KW-0482">Metalloprotease</keyword>
<evidence type="ECO:0000256" key="2">
    <source>
        <dbReference type="ARBA" id="ARBA00022670"/>
    </source>
</evidence>
<feature type="domain" description="Peptidase M43 pregnancy-associated plasma-A" evidence="9">
    <location>
        <begin position="188"/>
        <end position="326"/>
    </location>
</feature>
<gene>
    <name evidence="11" type="ORF">P0Y53_22005</name>
</gene>
<accession>A0AAJ5WT59</accession>
<dbReference type="NCBIfam" id="TIGR04183">
    <property type="entry name" value="Por_Secre_tail"/>
    <property type="match status" value="1"/>
</dbReference>
<dbReference type="GO" id="GO:0008237">
    <property type="term" value="F:metallopeptidase activity"/>
    <property type="evidence" value="ECO:0007669"/>
    <property type="project" value="UniProtKB-KW"/>
</dbReference>
<evidence type="ECO:0000256" key="4">
    <source>
        <dbReference type="ARBA" id="ARBA00022729"/>
    </source>
</evidence>
<proteinExistence type="inferred from homology"/>
<sequence>MKIFLTPRKYIRSSIRQQVKNCSVRVKRYILILGLLYPFSAQLLAQRSCAAHTYLSNELQQDPGLLHRMQLPVPTVTVQDNTPDAASPIVYRIPVVIHILYKEGDAPVTDEQVISQIAALNRDFRKQNADTQFIPAAFSARAADAHIEFVLARADPQGRATSGILRKRTSIQFFSIDDRIKSSAHGGQDGWNASQYLNIWVGNMAGGLLGYASPVGGAPEKDGVVIHTGAFGSMGTAKAPYNKGRTTTHEVGHWLGLQHIWGDMYCGDDGVDDTPPQRSSSRGCPKGIISTCDNGTTGDMYMNYMDFTDDACTNLFTKGQVARMRALFVNGGQRQVLLASNALTDNPLPALPEEQEETEGTALLIRLYPNPTPDLLTITGNLPMVGKRLTVVNHTGQLVYQARIGKSTLQVPVRQWQEGLYFVKVEGSKPQKFIKAR</sequence>
<dbReference type="Pfam" id="PF18962">
    <property type="entry name" value="Por_Secre_tail"/>
    <property type="match status" value="1"/>
</dbReference>
<dbReference type="InterPro" id="IPR024079">
    <property type="entry name" value="MetalloPept_cat_dom_sf"/>
</dbReference>
<keyword evidence="8" id="KW-1015">Disulfide bond</keyword>
<evidence type="ECO:0000256" key="6">
    <source>
        <dbReference type="ARBA" id="ARBA00022833"/>
    </source>
</evidence>
<dbReference type="SUPFAM" id="SSF55486">
    <property type="entry name" value="Metalloproteases ('zincins'), catalytic domain"/>
    <property type="match status" value="1"/>
</dbReference>
<dbReference type="Gene3D" id="3.40.390.10">
    <property type="entry name" value="Collagenase (Catalytic Domain)"/>
    <property type="match status" value="1"/>
</dbReference>
<dbReference type="AlphaFoldDB" id="A0AAJ5WT59"/>
<dbReference type="Pfam" id="PF05572">
    <property type="entry name" value="Peptidase_M43"/>
    <property type="match status" value="1"/>
</dbReference>
<evidence type="ECO:0000259" key="9">
    <source>
        <dbReference type="Pfam" id="PF05572"/>
    </source>
</evidence>
<keyword evidence="6" id="KW-0862">Zinc</keyword>
<dbReference type="GO" id="GO:0046872">
    <property type="term" value="F:metal ion binding"/>
    <property type="evidence" value="ECO:0007669"/>
    <property type="project" value="UniProtKB-KW"/>
</dbReference>
<evidence type="ECO:0000256" key="5">
    <source>
        <dbReference type="ARBA" id="ARBA00022801"/>
    </source>
</evidence>
<dbReference type="EMBL" id="CP119311">
    <property type="protein sequence ID" value="WEK35173.1"/>
    <property type="molecule type" value="Genomic_DNA"/>
</dbReference>
<dbReference type="PANTHER" id="PTHR47466">
    <property type="match status" value="1"/>
</dbReference>
<dbReference type="InterPro" id="IPR026444">
    <property type="entry name" value="Secre_tail"/>
</dbReference>
<feature type="domain" description="Secretion system C-terminal sorting" evidence="10">
    <location>
        <begin position="367"/>
        <end position="431"/>
    </location>
</feature>
<evidence type="ECO:0000256" key="8">
    <source>
        <dbReference type="ARBA" id="ARBA00023157"/>
    </source>
</evidence>
<name>A0AAJ5WT59_9BACT</name>
<organism evidence="11 12">
    <name type="scientific">Candidatus Pseudobacter hemicellulosilyticus</name>
    <dbReference type="NCBI Taxonomy" id="3121375"/>
    <lineage>
        <taxon>Bacteria</taxon>
        <taxon>Pseudomonadati</taxon>
        <taxon>Bacteroidota</taxon>
        <taxon>Chitinophagia</taxon>
        <taxon>Chitinophagales</taxon>
        <taxon>Chitinophagaceae</taxon>
        <taxon>Pseudobacter</taxon>
    </lineage>
</organism>
<dbReference type="GO" id="GO:0006508">
    <property type="term" value="P:proteolysis"/>
    <property type="evidence" value="ECO:0007669"/>
    <property type="project" value="UniProtKB-KW"/>
</dbReference>